<dbReference type="AlphaFoldDB" id="A0A2Z7BEI7"/>
<name>A0A2Z7BEI7_9LAMI</name>
<keyword evidence="2" id="KW-1185">Reference proteome</keyword>
<dbReference type="EMBL" id="KV008308">
    <property type="protein sequence ID" value="KZV30352.1"/>
    <property type="molecule type" value="Genomic_DNA"/>
</dbReference>
<sequence>MPELVQAGTAEVFLIAGNTKLVHQLDARAVQDQFRDQAQRRFGEVQNCSRADQVTRIIVVFKC</sequence>
<organism evidence="1 2">
    <name type="scientific">Dorcoceras hygrometricum</name>
    <dbReference type="NCBI Taxonomy" id="472368"/>
    <lineage>
        <taxon>Eukaryota</taxon>
        <taxon>Viridiplantae</taxon>
        <taxon>Streptophyta</taxon>
        <taxon>Embryophyta</taxon>
        <taxon>Tracheophyta</taxon>
        <taxon>Spermatophyta</taxon>
        <taxon>Magnoliopsida</taxon>
        <taxon>eudicotyledons</taxon>
        <taxon>Gunneridae</taxon>
        <taxon>Pentapetalae</taxon>
        <taxon>asterids</taxon>
        <taxon>lamiids</taxon>
        <taxon>Lamiales</taxon>
        <taxon>Gesneriaceae</taxon>
        <taxon>Didymocarpoideae</taxon>
        <taxon>Trichosporeae</taxon>
        <taxon>Loxocarpinae</taxon>
        <taxon>Dorcoceras</taxon>
    </lineage>
</organism>
<protein>
    <submittedName>
        <fullName evidence="1">Uncharacterized protein</fullName>
    </submittedName>
</protein>
<proteinExistence type="predicted"/>
<dbReference type="Proteomes" id="UP000250235">
    <property type="component" value="Unassembled WGS sequence"/>
</dbReference>
<accession>A0A2Z7BEI7</accession>
<reference evidence="1 2" key="1">
    <citation type="journal article" date="2015" name="Proc. Natl. Acad. Sci. U.S.A.">
        <title>The resurrection genome of Boea hygrometrica: A blueprint for survival of dehydration.</title>
        <authorList>
            <person name="Xiao L."/>
            <person name="Yang G."/>
            <person name="Zhang L."/>
            <person name="Yang X."/>
            <person name="Zhao S."/>
            <person name="Ji Z."/>
            <person name="Zhou Q."/>
            <person name="Hu M."/>
            <person name="Wang Y."/>
            <person name="Chen M."/>
            <person name="Xu Y."/>
            <person name="Jin H."/>
            <person name="Xiao X."/>
            <person name="Hu G."/>
            <person name="Bao F."/>
            <person name="Hu Y."/>
            <person name="Wan P."/>
            <person name="Li L."/>
            <person name="Deng X."/>
            <person name="Kuang T."/>
            <person name="Xiang C."/>
            <person name="Zhu J.K."/>
            <person name="Oliver M.J."/>
            <person name="He Y."/>
        </authorList>
    </citation>
    <scope>NUCLEOTIDE SEQUENCE [LARGE SCALE GENOMIC DNA]</scope>
    <source>
        <strain evidence="2">cv. XS01</strain>
    </source>
</reference>
<gene>
    <name evidence="1" type="ORF">F511_25722</name>
</gene>
<evidence type="ECO:0000313" key="2">
    <source>
        <dbReference type="Proteomes" id="UP000250235"/>
    </source>
</evidence>
<evidence type="ECO:0000313" key="1">
    <source>
        <dbReference type="EMBL" id="KZV30352.1"/>
    </source>
</evidence>